<accession>A0ABW1DWP9</accession>
<gene>
    <name evidence="2" type="ORF">ACFPZI_14795</name>
</gene>
<proteinExistence type="predicted"/>
<keyword evidence="1" id="KW-0812">Transmembrane</keyword>
<dbReference type="Proteomes" id="UP001596180">
    <property type="component" value="Unassembled WGS sequence"/>
</dbReference>
<dbReference type="RefSeq" id="WP_381363233.1">
    <property type="nucleotide sequence ID" value="NZ_JBHSOA010000029.1"/>
</dbReference>
<comment type="caution">
    <text evidence="2">The sequence shown here is derived from an EMBL/GenBank/DDBJ whole genome shotgun (WGS) entry which is preliminary data.</text>
</comment>
<reference evidence="3" key="1">
    <citation type="journal article" date="2019" name="Int. J. Syst. Evol. Microbiol.">
        <title>The Global Catalogue of Microorganisms (GCM) 10K type strain sequencing project: providing services to taxonomists for standard genome sequencing and annotation.</title>
        <authorList>
            <consortium name="The Broad Institute Genomics Platform"/>
            <consortium name="The Broad Institute Genome Sequencing Center for Infectious Disease"/>
            <person name="Wu L."/>
            <person name="Ma J."/>
        </authorList>
    </citation>
    <scope>NUCLEOTIDE SEQUENCE [LARGE SCALE GENOMIC DNA]</scope>
    <source>
        <strain evidence="3">JCM 10411</strain>
    </source>
</reference>
<dbReference type="EMBL" id="JBHSOA010000029">
    <property type="protein sequence ID" value="MFC5853058.1"/>
    <property type="molecule type" value="Genomic_DNA"/>
</dbReference>
<keyword evidence="1" id="KW-0472">Membrane</keyword>
<sequence length="67" mass="6523">VIAITTTPVVAMVVVIAITTTPVVAMVVVPPGVVALVVLAVTVVLRGGRSGACCADGDTAGHQQPCG</sequence>
<keyword evidence="1" id="KW-1133">Transmembrane helix</keyword>
<feature type="non-terminal residue" evidence="2">
    <location>
        <position position="1"/>
    </location>
</feature>
<evidence type="ECO:0000313" key="3">
    <source>
        <dbReference type="Proteomes" id="UP001596180"/>
    </source>
</evidence>
<feature type="transmembrane region" description="Helical" evidence="1">
    <location>
        <begin position="12"/>
        <end position="45"/>
    </location>
</feature>
<protein>
    <submittedName>
        <fullName evidence="2">Uncharacterized protein</fullName>
    </submittedName>
</protein>
<name>A0ABW1DWP9_9ACTN</name>
<keyword evidence="3" id="KW-1185">Reference proteome</keyword>
<evidence type="ECO:0000256" key="1">
    <source>
        <dbReference type="SAM" id="Phobius"/>
    </source>
</evidence>
<evidence type="ECO:0000313" key="2">
    <source>
        <dbReference type="EMBL" id="MFC5853058.1"/>
    </source>
</evidence>
<organism evidence="2 3">
    <name type="scientific">Streptomyces chlorus</name>
    <dbReference type="NCBI Taxonomy" id="887452"/>
    <lineage>
        <taxon>Bacteria</taxon>
        <taxon>Bacillati</taxon>
        <taxon>Actinomycetota</taxon>
        <taxon>Actinomycetes</taxon>
        <taxon>Kitasatosporales</taxon>
        <taxon>Streptomycetaceae</taxon>
        <taxon>Streptomyces</taxon>
    </lineage>
</organism>